<accession>A0ABP1BXK2</accession>
<gene>
    <name evidence="1" type="ORF">CSSPJE1EN2_LOCUS22234</name>
</gene>
<dbReference type="EMBL" id="OZ023709">
    <property type="protein sequence ID" value="CAK9880835.1"/>
    <property type="molecule type" value="Genomic_DNA"/>
</dbReference>
<keyword evidence="2" id="KW-1185">Reference proteome</keyword>
<dbReference type="Proteomes" id="UP001497522">
    <property type="component" value="Chromosome 8"/>
</dbReference>
<name>A0ABP1BXK2_9BRYO</name>
<sequence>MSKKVAKRGTQFQLNHSLDFAVERIDTSFGSTARCLFYVHEGRKVVSIGAGSNRKRKCTDKIKYFSAPFQPHKYRSHHEG</sequence>
<evidence type="ECO:0000313" key="2">
    <source>
        <dbReference type="Proteomes" id="UP001497522"/>
    </source>
</evidence>
<dbReference type="PANTHER" id="PTHR37067">
    <property type="entry name" value="PX DOMAIN-CONTAINING PROTEIN"/>
    <property type="match status" value="1"/>
</dbReference>
<proteinExistence type="predicted"/>
<organism evidence="1 2">
    <name type="scientific">Sphagnum jensenii</name>
    <dbReference type="NCBI Taxonomy" id="128206"/>
    <lineage>
        <taxon>Eukaryota</taxon>
        <taxon>Viridiplantae</taxon>
        <taxon>Streptophyta</taxon>
        <taxon>Embryophyta</taxon>
        <taxon>Bryophyta</taxon>
        <taxon>Sphagnophytina</taxon>
        <taxon>Sphagnopsida</taxon>
        <taxon>Sphagnales</taxon>
        <taxon>Sphagnaceae</taxon>
        <taxon>Sphagnum</taxon>
    </lineage>
</organism>
<evidence type="ECO:0000313" key="1">
    <source>
        <dbReference type="EMBL" id="CAK9880835.1"/>
    </source>
</evidence>
<protein>
    <submittedName>
        <fullName evidence="1">Uncharacterized protein</fullName>
    </submittedName>
</protein>
<reference evidence="1" key="1">
    <citation type="submission" date="2024-03" db="EMBL/GenBank/DDBJ databases">
        <authorList>
            <consortium name="ELIXIR-Norway"/>
            <consortium name="Elixir Norway"/>
        </authorList>
    </citation>
    <scope>NUCLEOTIDE SEQUENCE</scope>
</reference>
<dbReference type="PANTHER" id="PTHR37067:SF3">
    <property type="entry name" value="PX DOMAIN-CONTAINING PROTEIN"/>
    <property type="match status" value="1"/>
</dbReference>